<dbReference type="EMBL" id="SNRY01002266">
    <property type="protein sequence ID" value="KAA6325917.1"/>
    <property type="molecule type" value="Genomic_DNA"/>
</dbReference>
<dbReference type="SUPFAM" id="SSF56935">
    <property type="entry name" value="Porins"/>
    <property type="match status" value="1"/>
</dbReference>
<accession>A0A5J4QVF7</accession>
<reference evidence="1" key="1">
    <citation type="submission" date="2019-03" db="EMBL/GenBank/DDBJ databases">
        <title>Single cell metagenomics reveals metabolic interactions within the superorganism composed of flagellate Streblomastix strix and complex community of Bacteroidetes bacteria on its surface.</title>
        <authorList>
            <person name="Treitli S.C."/>
            <person name="Kolisko M."/>
            <person name="Husnik F."/>
            <person name="Keeling P."/>
            <person name="Hampl V."/>
        </authorList>
    </citation>
    <scope>NUCLEOTIDE SEQUENCE</scope>
    <source>
        <strain evidence="1">STM</strain>
    </source>
</reference>
<name>A0A5J4QVF7_9ZZZZ</name>
<proteinExistence type="predicted"/>
<dbReference type="InterPro" id="IPR008969">
    <property type="entry name" value="CarboxyPept-like_regulatory"/>
</dbReference>
<dbReference type="AlphaFoldDB" id="A0A5J4QVF7"/>
<sequence length="787" mass="88090">MKKQVFVLWAIMIVGLSSVRAVAQPGGNIRGVVTDAASGQVLPYVTVTVLNTNPVVGTTTDEQGAFTLPTLPVGRYNIQASFIGYEPATIREVMVSSAKETVLEITMKESVQALDEVVVRPKTNKEAPLNPMALAGARMLSVEEASRYAGGFDDPARLVGSFAGVAGDVTSNSIAIRGNSPQSLQWKLEGVEIPNPSHYPEIGGVGGGVLTEFSSQVLGNSDFYAGAFPAEYNNALSGVFDMALRNGNNQQYEHTAQLGTLGVEFASEGPFKKGGRASYLFNYRYSSMALAGDIAGGDLKKLSGMRYQDLSFKINLPTQKAGIFSLWGIGTNDGFVNYLPDDLSDFDYIPIEETARQYMGTAGLGHKIFLDENTYLKSTYAVTYSQNHTMTDLYDANRRNPQRIQDMLDKNTNLIFHSYLNRKFSARHTNRTGVTLTNLFYDDNYNIAPNAPYTNGEPMQNFADADGNSFLASAYTQSSYNLNERFTAQYGINVQYFALNRRWTFENRASIRWQASPRHAFALAYGMHSRHERLDYYFVTTPETGNRLVNKNLDFAKAHHAVLSYDWNVSDNVHFRIEPYFQYLYDVPVVPGSGISIINQTDFYMTKRLVNDGKGRNFGIDFTFERYLKDGYYYMLTASVFDSKYRGGDGIWRNTRYNRRFLTNALGGKEWMLGRNRQNVLGVNLRMNLMGGNYYTPLDEASSLAEQRPVEDENRMMGSQNPVAFTAHITVSYKINRQGTAHEFGLKMLNITGSKDFYNFNYNYRTGQLEHAAAAVSIPNIYYKVTF</sequence>
<gene>
    <name evidence="1" type="ORF">EZS27_024918</name>
</gene>
<organism evidence="1">
    <name type="scientific">termite gut metagenome</name>
    <dbReference type="NCBI Taxonomy" id="433724"/>
    <lineage>
        <taxon>unclassified sequences</taxon>
        <taxon>metagenomes</taxon>
        <taxon>organismal metagenomes</taxon>
    </lineage>
</organism>
<dbReference type="Gene3D" id="2.60.40.1120">
    <property type="entry name" value="Carboxypeptidase-like, regulatory domain"/>
    <property type="match status" value="1"/>
</dbReference>
<comment type="caution">
    <text evidence="1">The sequence shown here is derived from an EMBL/GenBank/DDBJ whole genome shotgun (WGS) entry which is preliminary data.</text>
</comment>
<evidence type="ECO:0008006" key="2">
    <source>
        <dbReference type="Google" id="ProtNLM"/>
    </source>
</evidence>
<dbReference type="Pfam" id="PF13620">
    <property type="entry name" value="CarboxypepD_reg"/>
    <property type="match status" value="1"/>
</dbReference>
<protein>
    <recommendedName>
        <fullName evidence="2">TonB-dependent receptor</fullName>
    </recommendedName>
</protein>
<dbReference type="SUPFAM" id="SSF49464">
    <property type="entry name" value="Carboxypeptidase regulatory domain-like"/>
    <property type="match status" value="1"/>
</dbReference>
<evidence type="ECO:0000313" key="1">
    <source>
        <dbReference type="EMBL" id="KAA6325917.1"/>
    </source>
</evidence>